<proteinExistence type="predicted"/>
<protein>
    <submittedName>
        <fullName evidence="2">BTB domain-containing protein</fullName>
    </submittedName>
</protein>
<sequence length="224" mass="24362">MTLPRRIGAVYTVYARHLRLRVLAARSPAPFQHTKTITHFASLSFPPPALPSHYRFLRSPPSLSTTHLPFISNAFPPACLHARSFLSAQTNVFAYAHRSPTPKPSPLTASATACPLPFFALPPLWLAILANRSPSFPRSAQPGSFPLPPTSSATPTCAISSTASGGRVERGGSGDHYVLPVLPFLRIPFTEDCTSLDQFSEYKARYLADVGSWNISDPLGSYKD</sequence>
<gene>
    <name evidence="2" type="ORF">MVEN_01985500</name>
</gene>
<reference evidence="2" key="1">
    <citation type="submission" date="2020-05" db="EMBL/GenBank/DDBJ databases">
        <title>Mycena genomes resolve the evolution of fungal bioluminescence.</title>
        <authorList>
            <person name="Tsai I.J."/>
        </authorList>
    </citation>
    <scope>NUCLEOTIDE SEQUENCE</scope>
    <source>
        <strain evidence="2">CCC161011</strain>
    </source>
</reference>
<dbReference type="EMBL" id="JACAZI010000020">
    <property type="protein sequence ID" value="KAF7339091.1"/>
    <property type="molecule type" value="Genomic_DNA"/>
</dbReference>
<organism evidence="2 3">
    <name type="scientific">Mycena venus</name>
    <dbReference type="NCBI Taxonomy" id="2733690"/>
    <lineage>
        <taxon>Eukaryota</taxon>
        <taxon>Fungi</taxon>
        <taxon>Dikarya</taxon>
        <taxon>Basidiomycota</taxon>
        <taxon>Agaricomycotina</taxon>
        <taxon>Agaricomycetes</taxon>
        <taxon>Agaricomycetidae</taxon>
        <taxon>Agaricales</taxon>
        <taxon>Marasmiineae</taxon>
        <taxon>Mycenaceae</taxon>
        <taxon>Mycena</taxon>
    </lineage>
</organism>
<evidence type="ECO:0000256" key="1">
    <source>
        <dbReference type="SAM" id="MobiDB-lite"/>
    </source>
</evidence>
<feature type="compositionally biased region" description="Polar residues" evidence="1">
    <location>
        <begin position="150"/>
        <end position="164"/>
    </location>
</feature>
<dbReference type="AlphaFoldDB" id="A0A8H6XEK8"/>
<comment type="caution">
    <text evidence="2">The sequence shown here is derived from an EMBL/GenBank/DDBJ whole genome shotgun (WGS) entry which is preliminary data.</text>
</comment>
<evidence type="ECO:0000313" key="2">
    <source>
        <dbReference type="EMBL" id="KAF7339091.1"/>
    </source>
</evidence>
<name>A0A8H6XEK8_9AGAR</name>
<keyword evidence="3" id="KW-1185">Reference proteome</keyword>
<evidence type="ECO:0000313" key="3">
    <source>
        <dbReference type="Proteomes" id="UP000620124"/>
    </source>
</evidence>
<dbReference type="Proteomes" id="UP000620124">
    <property type="component" value="Unassembled WGS sequence"/>
</dbReference>
<accession>A0A8H6XEK8</accession>
<feature type="region of interest" description="Disordered" evidence="1">
    <location>
        <begin position="140"/>
        <end position="169"/>
    </location>
</feature>